<dbReference type="EMBL" id="CP144693">
    <property type="protein sequence ID" value="WVZ01178.1"/>
    <property type="molecule type" value="Genomic_DNA"/>
</dbReference>
<dbReference type="Proteomes" id="UP001374535">
    <property type="component" value="Chromosome 8"/>
</dbReference>
<keyword evidence="2" id="KW-1185">Reference proteome</keyword>
<gene>
    <name evidence="1" type="ORF">V8G54_027247</name>
</gene>
<accession>A0AAQ3N114</accession>
<evidence type="ECO:0000313" key="1">
    <source>
        <dbReference type="EMBL" id="WVZ01178.1"/>
    </source>
</evidence>
<dbReference type="AlphaFoldDB" id="A0AAQ3N114"/>
<proteinExistence type="predicted"/>
<organism evidence="1 2">
    <name type="scientific">Vigna mungo</name>
    <name type="common">Black gram</name>
    <name type="synonym">Phaseolus mungo</name>
    <dbReference type="NCBI Taxonomy" id="3915"/>
    <lineage>
        <taxon>Eukaryota</taxon>
        <taxon>Viridiplantae</taxon>
        <taxon>Streptophyta</taxon>
        <taxon>Embryophyta</taxon>
        <taxon>Tracheophyta</taxon>
        <taxon>Spermatophyta</taxon>
        <taxon>Magnoliopsida</taxon>
        <taxon>eudicotyledons</taxon>
        <taxon>Gunneridae</taxon>
        <taxon>Pentapetalae</taxon>
        <taxon>rosids</taxon>
        <taxon>fabids</taxon>
        <taxon>Fabales</taxon>
        <taxon>Fabaceae</taxon>
        <taxon>Papilionoideae</taxon>
        <taxon>50 kb inversion clade</taxon>
        <taxon>NPAAA clade</taxon>
        <taxon>indigoferoid/millettioid clade</taxon>
        <taxon>Phaseoleae</taxon>
        <taxon>Vigna</taxon>
    </lineage>
</organism>
<sequence length="126" mass="14300">MEPVNWFRFSSARLSIARLPKFLGISPVRRLLLRSRCLSEVSSVIEGGIFPARVLSARLRTVRRLSLPISEGISPENLFPMRSRMRREEREVMQAGISPEMSFQSATTRVVRVSMPHIAGESFPVM</sequence>
<evidence type="ECO:0000313" key="2">
    <source>
        <dbReference type="Proteomes" id="UP001374535"/>
    </source>
</evidence>
<reference evidence="1 2" key="1">
    <citation type="journal article" date="2023" name="Life. Sci Alliance">
        <title>Evolutionary insights into 3D genome organization and epigenetic landscape of Vigna mungo.</title>
        <authorList>
            <person name="Junaid A."/>
            <person name="Singh B."/>
            <person name="Bhatia S."/>
        </authorList>
    </citation>
    <scope>NUCLEOTIDE SEQUENCE [LARGE SCALE GENOMIC DNA]</scope>
    <source>
        <strain evidence="1">Urdbean</strain>
    </source>
</reference>
<name>A0AAQ3N114_VIGMU</name>
<protein>
    <submittedName>
        <fullName evidence="1">Uncharacterized protein</fullName>
    </submittedName>
</protein>